<reference evidence="2 3" key="1">
    <citation type="submission" date="2024-01" db="EMBL/GenBank/DDBJ databases">
        <title>The diversity of rhizobia nodulating Mimosa spp. in eleven states of Brazil covering several biomes is determined by host plant, location, and edaphic factors.</title>
        <authorList>
            <person name="Rouws L."/>
            <person name="Barauna A."/>
            <person name="Beukes C."/>
            <person name="De Faria S.M."/>
            <person name="Gross E."/>
            <person name="Dos Reis Junior F.B."/>
            <person name="Simon M."/>
            <person name="Maluk M."/>
            <person name="Odee D.W."/>
            <person name="Kenicer G."/>
            <person name="Young J.P.W."/>
            <person name="Reis V.M."/>
            <person name="Zilli J."/>
            <person name="James E.K."/>
        </authorList>
    </citation>
    <scope>NUCLEOTIDE SEQUENCE [LARGE SCALE GENOMIC DNA]</scope>
    <source>
        <strain evidence="2 3">JPY167</strain>
    </source>
</reference>
<comment type="caution">
    <text evidence="2">The sequence shown here is derived from an EMBL/GenBank/DDBJ whole genome shotgun (WGS) entry which is preliminary data.</text>
</comment>
<dbReference type="EMBL" id="JAYMRV010000009">
    <property type="protein sequence ID" value="MEM5424718.1"/>
    <property type="molecule type" value="Genomic_DNA"/>
</dbReference>
<feature type="region of interest" description="Disordered" evidence="1">
    <location>
        <begin position="55"/>
        <end position="78"/>
    </location>
</feature>
<sequence>MSDLLMTPADLERVTGKKRYSKQAEWFKKAFGVDVVRCGDGSIVMTWATFQSLNDRRNGSQTSAQTTERPPVYLLRKA</sequence>
<gene>
    <name evidence="2" type="ORF">VSR73_27080</name>
</gene>
<dbReference type="Proteomes" id="UP001489897">
    <property type="component" value="Unassembled WGS sequence"/>
</dbReference>
<feature type="compositionally biased region" description="Polar residues" evidence="1">
    <location>
        <begin position="55"/>
        <end position="68"/>
    </location>
</feature>
<evidence type="ECO:0000256" key="1">
    <source>
        <dbReference type="SAM" id="MobiDB-lite"/>
    </source>
</evidence>
<evidence type="ECO:0000313" key="2">
    <source>
        <dbReference type="EMBL" id="MEM5424718.1"/>
    </source>
</evidence>
<keyword evidence="3" id="KW-1185">Reference proteome</keyword>
<accession>A0ABU9RYT5</accession>
<protein>
    <submittedName>
        <fullName evidence="2">DUF4224 domain-containing protein</fullName>
    </submittedName>
</protein>
<dbReference type="RefSeq" id="WP_342948959.1">
    <property type="nucleotide sequence ID" value="NZ_JAYMRV010000009.1"/>
</dbReference>
<evidence type="ECO:0000313" key="3">
    <source>
        <dbReference type="Proteomes" id="UP001489897"/>
    </source>
</evidence>
<proteinExistence type="predicted"/>
<name>A0ABU9RYT5_9BURK</name>
<organism evidence="2 3">
    <name type="scientific">Paraburkholderia ferrariae</name>
    <dbReference type="NCBI Taxonomy" id="386056"/>
    <lineage>
        <taxon>Bacteria</taxon>
        <taxon>Pseudomonadati</taxon>
        <taxon>Pseudomonadota</taxon>
        <taxon>Betaproteobacteria</taxon>
        <taxon>Burkholderiales</taxon>
        <taxon>Burkholderiaceae</taxon>
        <taxon>Paraburkholderia</taxon>
    </lineage>
</organism>